<reference evidence="2" key="1">
    <citation type="journal article" date="2012" name="J. Bacteriol.">
        <title>Complete genome sequence of the hydrogenotrophic, methanogenic archaeon Methanoculleus bourgensis strain MS2T, isolated from a sewage sludge digester.</title>
        <authorList>
            <person name="Maus I."/>
            <person name="Wibberg D."/>
            <person name="Stantscheff R."/>
            <person name="Eikmeyer F.G."/>
            <person name="Seffner A."/>
            <person name="Boelter J."/>
            <person name="Szczepanowski R."/>
            <person name="Blom J."/>
            <person name="Jaenicke S."/>
            <person name="Konig H."/>
            <person name="Puhler A."/>
            <person name="Schluter A."/>
        </authorList>
    </citation>
    <scope>NUCLEOTIDE SEQUENCE [LARGE SCALE GENOMIC DNA]</scope>
    <source>
        <strain evidence="2">ATCC 43281 / DSM 3045 / OCM 15 / MS2</strain>
    </source>
</reference>
<evidence type="ECO:0008006" key="3">
    <source>
        <dbReference type="Google" id="ProtNLM"/>
    </source>
</evidence>
<dbReference type="GeneID" id="13354432"/>
<dbReference type="PATRIC" id="fig|1201294.9.peg.771"/>
<sequence length="151" mass="16593">MSLGPVEYMVIEFPGNQFKGEIIPALREVVDKGVIRIIDLVFVRKDEQGNVSVMELSDLQKDAASAFAPLARDTTTLLAEDDIRKVSDIIEKNSSAALFLFEHLWAKKFRDAVLNAHGEVIAGERIKKEKVDAALAWRPGELEAAGGSRAS</sequence>
<dbReference type="AlphaFoldDB" id="I7KBT7"/>
<organism evidence="1 2">
    <name type="scientific">Methanoculleus bourgensis (strain ATCC 43281 / DSM 3045 / OCM 15 / MS2)</name>
    <name type="common">Methanogenium bourgense</name>
    <dbReference type="NCBI Taxonomy" id="1201294"/>
    <lineage>
        <taxon>Archaea</taxon>
        <taxon>Methanobacteriati</taxon>
        <taxon>Methanobacteriota</taxon>
        <taxon>Stenosarchaea group</taxon>
        <taxon>Methanomicrobia</taxon>
        <taxon>Methanomicrobiales</taxon>
        <taxon>Methanomicrobiaceae</taxon>
        <taxon>Methanoculleus</taxon>
    </lineage>
</organism>
<dbReference type="RefSeq" id="WP_014866603.1">
    <property type="nucleotide sequence ID" value="NC_018227.2"/>
</dbReference>
<accession>I7KBT7</accession>
<proteinExistence type="predicted"/>
<protein>
    <recommendedName>
        <fullName evidence="3">DUF1269 domain-containing protein</fullName>
    </recommendedName>
</protein>
<dbReference type="KEGG" id="mbg:BN140_0703"/>
<evidence type="ECO:0000313" key="2">
    <source>
        <dbReference type="Proteomes" id="UP000009007"/>
    </source>
</evidence>
<dbReference type="STRING" id="1201294.BN140_0703"/>
<dbReference type="HOGENOM" id="CLU_117572_0_0_2"/>
<keyword evidence="2" id="KW-1185">Reference proteome</keyword>
<dbReference type="EMBL" id="HE964772">
    <property type="protein sequence ID" value="CCJ35626.1"/>
    <property type="molecule type" value="Genomic_DNA"/>
</dbReference>
<dbReference type="Proteomes" id="UP000009007">
    <property type="component" value="Chromosome I"/>
</dbReference>
<dbReference type="InterPro" id="IPR046288">
    <property type="entry name" value="DUF6325"/>
</dbReference>
<name>I7KBT7_METBM</name>
<dbReference type="Pfam" id="PF19850">
    <property type="entry name" value="DUF6325"/>
    <property type="match status" value="1"/>
</dbReference>
<gene>
    <name evidence="1" type="ordered locus">BN140_0703</name>
</gene>
<evidence type="ECO:0000313" key="1">
    <source>
        <dbReference type="EMBL" id="CCJ35626.1"/>
    </source>
</evidence>